<evidence type="ECO:0000256" key="3">
    <source>
        <dbReference type="SAM" id="MobiDB-lite"/>
    </source>
</evidence>
<feature type="region of interest" description="Disordered" evidence="3">
    <location>
        <begin position="551"/>
        <end position="667"/>
    </location>
</feature>
<feature type="compositionally biased region" description="Basic and acidic residues" evidence="3">
    <location>
        <begin position="639"/>
        <end position="648"/>
    </location>
</feature>
<feature type="compositionally biased region" description="Low complexity" evidence="3">
    <location>
        <begin position="490"/>
        <end position="505"/>
    </location>
</feature>
<dbReference type="GO" id="GO:0080008">
    <property type="term" value="C:Cul4-RING E3 ubiquitin ligase complex"/>
    <property type="evidence" value="ECO:0007669"/>
    <property type="project" value="TreeGrafter"/>
</dbReference>
<organism evidence="4 5">
    <name type="scientific">Apolygus lucorum</name>
    <name type="common">Small green plant bug</name>
    <name type="synonym">Lygocoris lucorum</name>
    <dbReference type="NCBI Taxonomy" id="248454"/>
    <lineage>
        <taxon>Eukaryota</taxon>
        <taxon>Metazoa</taxon>
        <taxon>Ecdysozoa</taxon>
        <taxon>Arthropoda</taxon>
        <taxon>Hexapoda</taxon>
        <taxon>Insecta</taxon>
        <taxon>Pterygota</taxon>
        <taxon>Neoptera</taxon>
        <taxon>Paraneoptera</taxon>
        <taxon>Hemiptera</taxon>
        <taxon>Heteroptera</taxon>
        <taxon>Panheteroptera</taxon>
        <taxon>Cimicomorpha</taxon>
        <taxon>Miridae</taxon>
        <taxon>Mirini</taxon>
        <taxon>Apolygus</taxon>
    </lineage>
</organism>
<dbReference type="PANTHER" id="PTHR15574">
    <property type="entry name" value="WD REPEAT DOMAIN-CONTAINING FAMILY"/>
    <property type="match status" value="1"/>
</dbReference>
<keyword evidence="5" id="KW-1185">Reference proteome</keyword>
<evidence type="ECO:0000256" key="1">
    <source>
        <dbReference type="ARBA" id="ARBA00022574"/>
    </source>
</evidence>
<dbReference type="SMART" id="SM00320">
    <property type="entry name" value="WD40"/>
    <property type="match status" value="7"/>
</dbReference>
<dbReference type="InterPro" id="IPR036322">
    <property type="entry name" value="WD40_repeat_dom_sf"/>
</dbReference>
<accession>A0A6A4K0B2</accession>
<keyword evidence="1" id="KW-0853">WD repeat</keyword>
<sequence>MGRTKRPRHSVFRTIIEQQYDQSARYRLIKSVKGSTDWVQRLGPLSTLPIHSGCVNCICWNNVGDKLLSGSDDQHLIITHPYTGRILSNYKSNHRANIFSAKFLPYSGDTGIVSCSGDGMILHTDILRTEETHNNIFTCHIGTTYEISTIPDDPNCFLSCGEDCTVRCFDLRTKQKCNKIRCNEDVMIMSQRPVTALCINLMRPNQLAIGCSDSTVRIYDRRMLSIGCSDANKLPYDCYKAPNMDGKFYRITSLSYSPCGDDILVSYSSEHLYLFGVKNRETTILSPDDSSVDEEQETSVTESGGSRVSIPSAPVRRLRLRGDWSDTGPDARPQNDSASGGASQARPTLHGTLMQRMTDVLSRMLNDPATRAALSQGGEDIYPEPDENQSSQNDSSVQDDSGGAMGNQEDEGSTSATMGSADNGGGGGSEPEEHADASPSSSRENNEPLDLPLPSFSSTYSSFVKPPGEDTPMETSSVDEGGEDLGIGATEVVESTPSTSSQQTPDNKNPSQLSELSHMYQGFVQRNGVEPMVNLTYSDVGSTASSISVFVGEDASRTSEHPESSSQMSQNSQSSQLPSQSPPSGNVSLLVQDQLLSSPEPPSHMSDDDMNEEEYGFSEDDDLNSSFTVGGSSGPRAQSPDKPREGSPRRKRHDSDDDDDDDTPHTRKLCVNYKQKFTGHRNSRTMIKEATFWGNDYVISGSDCGHIFMWEKETAKLKMLLQADHHVVNCVQPHPYLPILASSGIDYDVKLWAPLHEDSSFEPEMAEELEKRNAIMLEETRDTITVPASFMIRMLACLNQIRRGGRRHPMRRESNANSD</sequence>
<feature type="compositionally biased region" description="Low complexity" evidence="3">
    <location>
        <begin position="564"/>
        <end position="598"/>
    </location>
</feature>
<feature type="compositionally biased region" description="Polar residues" evidence="3">
    <location>
        <begin position="334"/>
        <end position="346"/>
    </location>
</feature>
<proteinExistence type="predicted"/>
<feature type="compositionally biased region" description="Acidic residues" evidence="3">
    <location>
        <begin position="608"/>
        <end position="623"/>
    </location>
</feature>
<feature type="compositionally biased region" description="Polar residues" evidence="3">
    <location>
        <begin position="506"/>
        <end position="515"/>
    </location>
</feature>
<dbReference type="Pfam" id="PF00400">
    <property type="entry name" value="WD40"/>
    <property type="match status" value="3"/>
</dbReference>
<gene>
    <name evidence="4" type="ORF">GE061_016813</name>
</gene>
<protein>
    <recommendedName>
        <fullName evidence="6">WD repeat-containing protein 55 homolog</fullName>
    </recommendedName>
</protein>
<dbReference type="OrthoDB" id="4869960at2759"/>
<evidence type="ECO:0000313" key="5">
    <source>
        <dbReference type="Proteomes" id="UP000466442"/>
    </source>
</evidence>
<dbReference type="EMBL" id="WIXP02000007">
    <property type="protein sequence ID" value="KAF6208359.1"/>
    <property type="molecule type" value="Genomic_DNA"/>
</dbReference>
<evidence type="ECO:0008006" key="6">
    <source>
        <dbReference type="Google" id="ProtNLM"/>
    </source>
</evidence>
<feature type="region of interest" description="Disordered" evidence="3">
    <location>
        <begin position="284"/>
        <end position="349"/>
    </location>
</feature>
<dbReference type="AlphaFoldDB" id="A0A6A4K0B2"/>
<feature type="region of interest" description="Disordered" evidence="3">
    <location>
        <begin position="376"/>
        <end position="515"/>
    </location>
</feature>
<feature type="compositionally biased region" description="Basic and acidic residues" evidence="3">
    <location>
        <begin position="554"/>
        <end position="563"/>
    </location>
</feature>
<dbReference type="SUPFAM" id="SSF50978">
    <property type="entry name" value="WD40 repeat-like"/>
    <property type="match status" value="1"/>
</dbReference>
<dbReference type="GO" id="GO:0045944">
    <property type="term" value="P:positive regulation of transcription by RNA polymerase II"/>
    <property type="evidence" value="ECO:0007669"/>
    <property type="project" value="TreeGrafter"/>
</dbReference>
<dbReference type="InterPro" id="IPR045151">
    <property type="entry name" value="DCAF8"/>
</dbReference>
<reference evidence="4" key="1">
    <citation type="journal article" date="2021" name="Mol. Ecol. Resour.">
        <title>Apolygus lucorum genome provides insights into omnivorousness and mesophyll feeding.</title>
        <authorList>
            <person name="Liu Y."/>
            <person name="Liu H."/>
            <person name="Wang H."/>
            <person name="Huang T."/>
            <person name="Liu B."/>
            <person name="Yang B."/>
            <person name="Yin L."/>
            <person name="Li B."/>
            <person name="Zhang Y."/>
            <person name="Zhang S."/>
            <person name="Jiang F."/>
            <person name="Zhang X."/>
            <person name="Ren Y."/>
            <person name="Wang B."/>
            <person name="Wang S."/>
            <person name="Lu Y."/>
            <person name="Wu K."/>
            <person name="Fan W."/>
            <person name="Wang G."/>
        </authorList>
    </citation>
    <scope>NUCLEOTIDE SEQUENCE</scope>
    <source>
        <strain evidence="4">12Hb</strain>
    </source>
</reference>
<dbReference type="PANTHER" id="PTHR15574:SF39">
    <property type="entry name" value="DDB1- AND CUL4-ASSOCIATED FACTOR 6"/>
    <property type="match status" value="1"/>
</dbReference>
<dbReference type="InterPro" id="IPR001680">
    <property type="entry name" value="WD40_rpt"/>
</dbReference>
<dbReference type="InterPro" id="IPR015943">
    <property type="entry name" value="WD40/YVTN_repeat-like_dom_sf"/>
</dbReference>
<comment type="caution">
    <text evidence="4">The sequence shown here is derived from an EMBL/GenBank/DDBJ whole genome shotgun (WGS) entry which is preliminary data.</text>
</comment>
<keyword evidence="2" id="KW-0677">Repeat</keyword>
<dbReference type="GO" id="GO:0005737">
    <property type="term" value="C:cytoplasm"/>
    <property type="evidence" value="ECO:0007669"/>
    <property type="project" value="TreeGrafter"/>
</dbReference>
<dbReference type="Gene3D" id="2.130.10.10">
    <property type="entry name" value="YVTN repeat-like/Quinoprotein amine dehydrogenase"/>
    <property type="match status" value="2"/>
</dbReference>
<dbReference type="Proteomes" id="UP000466442">
    <property type="component" value="Unassembled WGS sequence"/>
</dbReference>
<name>A0A6A4K0B2_APOLU</name>
<evidence type="ECO:0000256" key="2">
    <source>
        <dbReference type="ARBA" id="ARBA00022737"/>
    </source>
</evidence>
<feature type="compositionally biased region" description="Low complexity" evidence="3">
    <location>
        <begin position="388"/>
        <end position="401"/>
    </location>
</feature>
<evidence type="ECO:0000313" key="4">
    <source>
        <dbReference type="EMBL" id="KAF6208359.1"/>
    </source>
</evidence>